<dbReference type="STRING" id="1160509.A0A3N4HST5"/>
<evidence type="ECO:0000313" key="2">
    <source>
        <dbReference type="EMBL" id="RPA76895.1"/>
    </source>
</evidence>
<accession>A0A3N4HST5</accession>
<organism evidence="2 3">
    <name type="scientific">Ascobolus immersus RN42</name>
    <dbReference type="NCBI Taxonomy" id="1160509"/>
    <lineage>
        <taxon>Eukaryota</taxon>
        <taxon>Fungi</taxon>
        <taxon>Dikarya</taxon>
        <taxon>Ascomycota</taxon>
        <taxon>Pezizomycotina</taxon>
        <taxon>Pezizomycetes</taxon>
        <taxon>Pezizales</taxon>
        <taxon>Ascobolaceae</taxon>
        <taxon>Ascobolus</taxon>
    </lineage>
</organism>
<feature type="chain" id="PRO_5018010804" evidence="1">
    <location>
        <begin position="19"/>
        <end position="109"/>
    </location>
</feature>
<dbReference type="Proteomes" id="UP000275078">
    <property type="component" value="Unassembled WGS sequence"/>
</dbReference>
<proteinExistence type="predicted"/>
<reference evidence="2 3" key="1">
    <citation type="journal article" date="2018" name="Nat. Ecol. Evol.">
        <title>Pezizomycetes genomes reveal the molecular basis of ectomycorrhizal truffle lifestyle.</title>
        <authorList>
            <person name="Murat C."/>
            <person name="Payen T."/>
            <person name="Noel B."/>
            <person name="Kuo A."/>
            <person name="Morin E."/>
            <person name="Chen J."/>
            <person name="Kohler A."/>
            <person name="Krizsan K."/>
            <person name="Balestrini R."/>
            <person name="Da Silva C."/>
            <person name="Montanini B."/>
            <person name="Hainaut M."/>
            <person name="Levati E."/>
            <person name="Barry K.W."/>
            <person name="Belfiori B."/>
            <person name="Cichocki N."/>
            <person name="Clum A."/>
            <person name="Dockter R.B."/>
            <person name="Fauchery L."/>
            <person name="Guy J."/>
            <person name="Iotti M."/>
            <person name="Le Tacon F."/>
            <person name="Lindquist E.A."/>
            <person name="Lipzen A."/>
            <person name="Malagnac F."/>
            <person name="Mello A."/>
            <person name="Molinier V."/>
            <person name="Miyauchi S."/>
            <person name="Poulain J."/>
            <person name="Riccioni C."/>
            <person name="Rubini A."/>
            <person name="Sitrit Y."/>
            <person name="Splivallo R."/>
            <person name="Traeger S."/>
            <person name="Wang M."/>
            <person name="Zifcakova L."/>
            <person name="Wipf D."/>
            <person name="Zambonelli A."/>
            <person name="Paolocci F."/>
            <person name="Nowrousian M."/>
            <person name="Ottonello S."/>
            <person name="Baldrian P."/>
            <person name="Spatafora J.W."/>
            <person name="Henrissat B."/>
            <person name="Nagy L.G."/>
            <person name="Aury J.M."/>
            <person name="Wincker P."/>
            <person name="Grigoriev I.V."/>
            <person name="Bonfante P."/>
            <person name="Martin F.M."/>
        </authorList>
    </citation>
    <scope>NUCLEOTIDE SEQUENCE [LARGE SCALE GENOMIC DNA]</scope>
    <source>
        <strain evidence="2 3">RN42</strain>
    </source>
</reference>
<evidence type="ECO:0000313" key="3">
    <source>
        <dbReference type="Proteomes" id="UP000275078"/>
    </source>
</evidence>
<evidence type="ECO:0000256" key="1">
    <source>
        <dbReference type="SAM" id="SignalP"/>
    </source>
</evidence>
<sequence length="109" mass="10859">MLLKSFLPFAAFVATALAMPAAEIFERAIGSSCSGTEGSGTCQLTTNCASGFQITGACPNDPSNVKCCIKKTCSVSGVGSGNCINTSNSCSGGSFYSGACPGDSTVKCC</sequence>
<keyword evidence="3" id="KW-1185">Reference proteome</keyword>
<dbReference type="EMBL" id="ML119735">
    <property type="protein sequence ID" value="RPA76895.1"/>
    <property type="molecule type" value="Genomic_DNA"/>
</dbReference>
<protein>
    <submittedName>
        <fullName evidence="2">Uncharacterized protein</fullName>
    </submittedName>
</protein>
<gene>
    <name evidence="2" type="ORF">BJ508DRAFT_229178</name>
</gene>
<feature type="signal peptide" evidence="1">
    <location>
        <begin position="1"/>
        <end position="18"/>
    </location>
</feature>
<keyword evidence="1" id="KW-0732">Signal</keyword>
<dbReference type="AlphaFoldDB" id="A0A3N4HST5"/>
<dbReference type="OrthoDB" id="2251794at2759"/>
<name>A0A3N4HST5_ASCIM</name>
<feature type="non-terminal residue" evidence="2">
    <location>
        <position position="109"/>
    </location>
</feature>